<protein>
    <submittedName>
        <fullName evidence="1">Uncharacterized protein</fullName>
    </submittedName>
</protein>
<evidence type="ECO:0000313" key="2">
    <source>
        <dbReference type="Proteomes" id="UP000054776"/>
    </source>
</evidence>
<name>A0A0V0Z0M6_TRISP</name>
<reference evidence="1 2" key="1">
    <citation type="submission" date="2015-01" db="EMBL/GenBank/DDBJ databases">
        <title>Evolution of Trichinella species and genotypes.</title>
        <authorList>
            <person name="Korhonen P.K."/>
            <person name="Edoardo P."/>
            <person name="Giuseppe L.R."/>
            <person name="Gasser R.B."/>
        </authorList>
    </citation>
    <scope>NUCLEOTIDE SEQUENCE [LARGE SCALE GENOMIC DNA]</scope>
    <source>
        <strain evidence="1">ISS3</strain>
    </source>
</reference>
<comment type="caution">
    <text evidence="1">The sequence shown here is derived from an EMBL/GenBank/DDBJ whole genome shotgun (WGS) entry which is preliminary data.</text>
</comment>
<sequence>MDSTVSVTLQLLMKLMTDNKNISALNPSRICRFRKSCRIWYS</sequence>
<gene>
    <name evidence="1" type="ORF">T01_6449</name>
</gene>
<organism evidence="1 2">
    <name type="scientific">Trichinella spiralis</name>
    <name type="common">Trichina worm</name>
    <dbReference type="NCBI Taxonomy" id="6334"/>
    <lineage>
        <taxon>Eukaryota</taxon>
        <taxon>Metazoa</taxon>
        <taxon>Ecdysozoa</taxon>
        <taxon>Nematoda</taxon>
        <taxon>Enoplea</taxon>
        <taxon>Dorylaimia</taxon>
        <taxon>Trichinellida</taxon>
        <taxon>Trichinellidae</taxon>
        <taxon>Trichinella</taxon>
    </lineage>
</organism>
<dbReference type="AlphaFoldDB" id="A0A0V0Z0M6"/>
<proteinExistence type="predicted"/>
<keyword evidence="2" id="KW-1185">Reference proteome</keyword>
<dbReference type="Proteomes" id="UP000054776">
    <property type="component" value="Unassembled WGS sequence"/>
</dbReference>
<evidence type="ECO:0000313" key="1">
    <source>
        <dbReference type="EMBL" id="KRY06084.1"/>
    </source>
</evidence>
<accession>A0A0V0Z0M6</accession>
<dbReference type="InParanoid" id="A0A0V0Z0M6"/>
<dbReference type="EMBL" id="JYDH01003289">
    <property type="protein sequence ID" value="KRY06084.1"/>
    <property type="molecule type" value="Genomic_DNA"/>
</dbReference>